<accession>A0ABT3J945</accession>
<comment type="caution">
    <text evidence="1">The sequence shown here is derived from an EMBL/GenBank/DDBJ whole genome shotgun (WGS) entry which is preliminary data.</text>
</comment>
<name>A0ABT3J945_9RHOB</name>
<proteinExistence type="predicted"/>
<dbReference type="EMBL" id="JAPDOG010000034">
    <property type="protein sequence ID" value="MCW3784197.1"/>
    <property type="molecule type" value="Genomic_DNA"/>
</dbReference>
<dbReference type="Proteomes" id="UP001207582">
    <property type="component" value="Unassembled WGS sequence"/>
</dbReference>
<evidence type="ECO:0000313" key="2">
    <source>
        <dbReference type="Proteomes" id="UP001207582"/>
    </source>
</evidence>
<evidence type="ECO:0000313" key="1">
    <source>
        <dbReference type="EMBL" id="MCW3784197.1"/>
    </source>
</evidence>
<gene>
    <name evidence="1" type="ORF">OM960_21940</name>
</gene>
<reference evidence="1 2" key="1">
    <citation type="submission" date="2022-10" db="EMBL/GenBank/DDBJ databases">
        <title>Defluviimonas sp. CAU 1641 isolated from mud.</title>
        <authorList>
            <person name="Kim W."/>
        </authorList>
    </citation>
    <scope>NUCLEOTIDE SEQUENCE [LARGE SCALE GENOMIC DNA]</scope>
    <source>
        <strain evidence="1 2">CAU 1641</strain>
    </source>
</reference>
<dbReference type="RefSeq" id="WP_264773467.1">
    <property type="nucleotide sequence ID" value="NZ_JAPDOG010000034.1"/>
</dbReference>
<organism evidence="1 2">
    <name type="scientific">Defluviimonas salinarum</name>
    <dbReference type="NCBI Taxonomy" id="2992147"/>
    <lineage>
        <taxon>Bacteria</taxon>
        <taxon>Pseudomonadati</taxon>
        <taxon>Pseudomonadota</taxon>
        <taxon>Alphaproteobacteria</taxon>
        <taxon>Rhodobacterales</taxon>
        <taxon>Paracoccaceae</taxon>
        <taxon>Albidovulum</taxon>
    </lineage>
</organism>
<protein>
    <recommendedName>
        <fullName evidence="3">PD-(D/E)XK nuclease superfamily protein</fullName>
    </recommendedName>
</protein>
<evidence type="ECO:0008006" key="3">
    <source>
        <dbReference type="Google" id="ProtNLM"/>
    </source>
</evidence>
<sequence length="237" mass="26331">MDAGDIQLWRERLEAYLGGPRLARRERALKRDPADYFLDTRNIARIPECDIAWLFRTLELGVLQELPDGDFLTPRRGAKESLYWHGSSSQRPTPVSVPIEVVISLGAIGRLIDEFGWPPDCLGSQNGKWGFDVTGYAQGSDRILLQCEVKTRPGEIDRMCAYVVARLHGLDTTGLATASQRANWDKKIDELLAKPPKVLWALGPGGYGRVYRVTESQAGDLRLLPGQTADLGYPANP</sequence>
<keyword evidence="2" id="KW-1185">Reference proteome</keyword>